<dbReference type="EMBL" id="JAUTXU010000328">
    <property type="protein sequence ID" value="KAK3686266.1"/>
    <property type="molecule type" value="Genomic_DNA"/>
</dbReference>
<protein>
    <submittedName>
        <fullName evidence="1">Uncharacterized protein</fullName>
    </submittedName>
</protein>
<organism evidence="1 2">
    <name type="scientific">Vermiconidia calcicola</name>
    <dbReference type="NCBI Taxonomy" id="1690605"/>
    <lineage>
        <taxon>Eukaryota</taxon>
        <taxon>Fungi</taxon>
        <taxon>Dikarya</taxon>
        <taxon>Ascomycota</taxon>
        <taxon>Pezizomycotina</taxon>
        <taxon>Dothideomycetes</taxon>
        <taxon>Dothideomycetidae</taxon>
        <taxon>Mycosphaerellales</taxon>
        <taxon>Extremaceae</taxon>
        <taxon>Vermiconidia</taxon>
    </lineage>
</organism>
<gene>
    <name evidence="1" type="ORF">LTR37_019989</name>
</gene>
<reference evidence="1" key="1">
    <citation type="submission" date="2023-07" db="EMBL/GenBank/DDBJ databases">
        <title>Black Yeasts Isolated from many extreme environments.</title>
        <authorList>
            <person name="Coleine C."/>
            <person name="Stajich J.E."/>
            <person name="Selbmann L."/>
        </authorList>
    </citation>
    <scope>NUCLEOTIDE SEQUENCE</scope>
    <source>
        <strain evidence="1">CCFEE 5714</strain>
    </source>
</reference>
<sequence length="525" mass="57386">MSLVTNAHTTAQQSRVPAWKRLGLKLKYAKESAEERSPELDGTNPVTVKSTGVPKSNEHLVNQSGEDVRPSKKRKTSKGSSEQEPSAPEAVTAATDHERSNSNTAQPAISSTETGLKDLRAGSDLAKSQQPPLSRKKSVSFSAETKQEDGFSASDLFKQWSADEPLSEANSVSSQPSAPSPKKVPKRSKRNGDETGRDSGNTDPSSGTSEVPVYLQYLESFYTDRTSWKFNKKKQTDLLKNLFNVQRVPPQHNPAIVQYIAGLQGAAALQRLGKDAESILKTIADEEDDPGSTDNMESIQARRSAYETALKRQIERYEQAGVRRSEYDEQQVEDMRLEVERSRRAEAVLEELLLKELYPAAHAQSTQHASLQASTAAATPNGNSSISTDSNSNATSTEKPKRKKRKMRTQASDASSSNSSDNEQDRKPVRGATSIHQALSSTPGPEPAVKKTGNIKDIPAKGKKIIFDDDLLDRIYPKAKSYNESAPKRKAGEKEQNGRGFAYTHGTKVDESASESESDSDSDSD</sequence>
<comment type="caution">
    <text evidence="1">The sequence shown here is derived from an EMBL/GenBank/DDBJ whole genome shotgun (WGS) entry which is preliminary data.</text>
</comment>
<keyword evidence="2" id="KW-1185">Reference proteome</keyword>
<accession>A0ACC3MCQ7</accession>
<dbReference type="Proteomes" id="UP001281147">
    <property type="component" value="Unassembled WGS sequence"/>
</dbReference>
<evidence type="ECO:0000313" key="2">
    <source>
        <dbReference type="Proteomes" id="UP001281147"/>
    </source>
</evidence>
<proteinExistence type="predicted"/>
<name>A0ACC3MCQ7_9PEZI</name>
<evidence type="ECO:0000313" key="1">
    <source>
        <dbReference type="EMBL" id="KAK3686266.1"/>
    </source>
</evidence>